<keyword evidence="1" id="KW-0732">Signal</keyword>
<dbReference type="RefSeq" id="WP_196283409.1">
    <property type="nucleotide sequence ID" value="NZ_JADQDQ010000009.1"/>
</dbReference>
<gene>
    <name evidence="2" type="ORF">I2I05_16735</name>
</gene>
<dbReference type="Pfam" id="PF09982">
    <property type="entry name" value="LpxR"/>
    <property type="match status" value="1"/>
</dbReference>
<organism evidence="2 3">
    <name type="scientific">Hymenobacter jeongseonensis</name>
    <dbReference type="NCBI Taxonomy" id="2791027"/>
    <lineage>
        <taxon>Bacteria</taxon>
        <taxon>Pseudomonadati</taxon>
        <taxon>Bacteroidota</taxon>
        <taxon>Cytophagia</taxon>
        <taxon>Cytophagales</taxon>
        <taxon>Hymenobacteraceae</taxon>
        <taxon>Hymenobacter</taxon>
    </lineage>
</organism>
<comment type="caution">
    <text evidence="2">The sequence shown here is derived from an EMBL/GenBank/DDBJ whole genome shotgun (WGS) entry which is preliminary data.</text>
</comment>
<name>A0ABS0IL34_9BACT</name>
<accession>A0ABS0IL34</accession>
<evidence type="ECO:0000313" key="2">
    <source>
        <dbReference type="EMBL" id="MBF9239051.1"/>
    </source>
</evidence>
<dbReference type="InterPro" id="IPR018707">
    <property type="entry name" value="LpxR"/>
</dbReference>
<dbReference type="Gene3D" id="2.40.128.140">
    <property type="entry name" value="Outer membrane protein"/>
    <property type="match status" value="1"/>
</dbReference>
<keyword evidence="3" id="KW-1185">Reference proteome</keyword>
<evidence type="ECO:0000313" key="3">
    <source>
        <dbReference type="Proteomes" id="UP000597617"/>
    </source>
</evidence>
<dbReference type="Proteomes" id="UP000597617">
    <property type="component" value="Unassembled WGS sequence"/>
</dbReference>
<feature type="chain" id="PRO_5046030288" evidence="1">
    <location>
        <begin position="22"/>
        <end position="329"/>
    </location>
</feature>
<feature type="signal peptide" evidence="1">
    <location>
        <begin position="1"/>
        <end position="21"/>
    </location>
</feature>
<reference evidence="2 3" key="1">
    <citation type="submission" date="2020-11" db="EMBL/GenBank/DDBJ databases">
        <authorList>
            <person name="Kim M.K."/>
        </authorList>
    </citation>
    <scope>NUCLEOTIDE SEQUENCE [LARGE SCALE GENOMIC DNA]</scope>
    <source>
        <strain evidence="2 3">BT683</strain>
    </source>
</reference>
<dbReference type="InterPro" id="IPR037107">
    <property type="entry name" value="Put_OMP_sf"/>
</dbReference>
<evidence type="ECO:0000256" key="1">
    <source>
        <dbReference type="SAM" id="SignalP"/>
    </source>
</evidence>
<dbReference type="EMBL" id="JADQDQ010000009">
    <property type="protein sequence ID" value="MBF9239051.1"/>
    <property type="molecule type" value="Genomic_DNA"/>
</dbReference>
<protein>
    <submittedName>
        <fullName evidence="2">Lipid A deacylase LpxR family protein</fullName>
    </submittedName>
</protein>
<proteinExistence type="predicted"/>
<sequence>MRVRFCFLLVALLAGAMPAGAAPALSDTLRPTSPERLLRYTYANDFLARTDYYFTQGMTLTLVLPSLARLPTQRVLLRGAPGSTQYHGVLLRYDGFTPLRIQDPFIRFGDRPYASYVYASFFRVSNQPTRRRRLTSALEVGFIGPGTFAKEFQTAIHRATNNPEPRGWDYQIRTDAVLGYRVGYERQLLAVAGVAEVIGHAEASLGTLYTYASTGAQLRLGLLQPYFTNLGVGSGTSQPGRSRWQVYAHTSLEGRLVGYDATLQGGLFNQSSPYVLPAGAVTRTVLRNTTGLVLAHKGFSLDVTSTWISPEFAGARSHSWGKLALTAAF</sequence>